<dbReference type="GO" id="GO:0002250">
    <property type="term" value="P:adaptive immune response"/>
    <property type="evidence" value="ECO:0007669"/>
    <property type="project" value="UniProtKB-KW"/>
</dbReference>
<dbReference type="InterPro" id="IPR000353">
    <property type="entry name" value="MHC_II_b_N"/>
</dbReference>
<evidence type="ECO:0000256" key="11">
    <source>
        <dbReference type="SAM" id="SignalP"/>
    </source>
</evidence>
<dbReference type="AlphaFoldDB" id="A0A674K173"/>
<dbReference type="FunFam" id="3.10.320.10:FF:000001">
    <property type="entry name" value="HLA class II histocompatibility antigen, DRB1-1 beta chain"/>
    <property type="match status" value="1"/>
</dbReference>
<keyword evidence="3" id="KW-0391">Immunity</keyword>
<feature type="chain" id="PRO_5025531071" description="MHC class II beta chain N-terminal domain-containing protein" evidence="11">
    <location>
        <begin position="33"/>
        <end position="203"/>
    </location>
</feature>
<organism evidence="13 14">
    <name type="scientific">Terrapene triunguis</name>
    <name type="common">Three-toed box turtle</name>
    <dbReference type="NCBI Taxonomy" id="2587831"/>
    <lineage>
        <taxon>Eukaryota</taxon>
        <taxon>Metazoa</taxon>
        <taxon>Chordata</taxon>
        <taxon>Craniata</taxon>
        <taxon>Vertebrata</taxon>
        <taxon>Euteleostomi</taxon>
        <taxon>Archelosauria</taxon>
        <taxon>Testudinata</taxon>
        <taxon>Testudines</taxon>
        <taxon>Cryptodira</taxon>
        <taxon>Durocryptodira</taxon>
        <taxon>Testudinoidea</taxon>
        <taxon>Emydidae</taxon>
        <taxon>Terrapene</taxon>
    </lineage>
</organism>
<evidence type="ECO:0000256" key="6">
    <source>
        <dbReference type="ARBA" id="ARBA00023136"/>
    </source>
</evidence>
<evidence type="ECO:0000259" key="12">
    <source>
        <dbReference type="SMART" id="SM00921"/>
    </source>
</evidence>
<evidence type="ECO:0000256" key="4">
    <source>
        <dbReference type="ARBA" id="ARBA00022989"/>
    </source>
</evidence>
<dbReference type="InParanoid" id="A0A674K173"/>
<dbReference type="SUPFAM" id="SSF54452">
    <property type="entry name" value="MHC antigen-recognition domain"/>
    <property type="match status" value="1"/>
</dbReference>
<name>A0A674K173_9SAUR</name>
<evidence type="ECO:0000256" key="3">
    <source>
        <dbReference type="ARBA" id="ARBA00022859"/>
    </source>
</evidence>
<evidence type="ECO:0000256" key="10">
    <source>
        <dbReference type="SAM" id="MobiDB-lite"/>
    </source>
</evidence>
<dbReference type="SMART" id="SM00921">
    <property type="entry name" value="MHC_II_beta"/>
    <property type="match status" value="1"/>
</dbReference>
<dbReference type="InterPro" id="IPR011162">
    <property type="entry name" value="MHC_I/II-like_Ag-recog"/>
</dbReference>
<feature type="compositionally biased region" description="Gly residues" evidence="10">
    <location>
        <begin position="146"/>
        <end position="156"/>
    </location>
</feature>
<dbReference type="GO" id="GO:0002504">
    <property type="term" value="P:antigen processing and presentation of peptide or polysaccharide antigen via MHC class II"/>
    <property type="evidence" value="ECO:0007669"/>
    <property type="project" value="UniProtKB-KW"/>
</dbReference>
<feature type="region of interest" description="Disordered" evidence="10">
    <location>
        <begin position="129"/>
        <end position="203"/>
    </location>
</feature>
<keyword evidence="6" id="KW-0472">Membrane</keyword>
<feature type="compositionally biased region" description="Gly residues" evidence="10">
    <location>
        <begin position="165"/>
        <end position="175"/>
    </location>
</feature>
<evidence type="ECO:0000256" key="9">
    <source>
        <dbReference type="ARBA" id="ARBA00023182"/>
    </source>
</evidence>
<evidence type="ECO:0000256" key="1">
    <source>
        <dbReference type="ARBA" id="ARBA00004479"/>
    </source>
</evidence>
<evidence type="ECO:0000313" key="13">
    <source>
        <dbReference type="Ensembl" id="ENSTMTP00000025104.1"/>
    </source>
</evidence>
<evidence type="ECO:0000256" key="5">
    <source>
        <dbReference type="ARBA" id="ARBA00023130"/>
    </source>
</evidence>
<dbReference type="InterPro" id="IPR014745">
    <property type="entry name" value="MHC_II_a/b_N"/>
</dbReference>
<dbReference type="GeneTree" id="ENSGT00940000162353"/>
<dbReference type="InterPro" id="IPR050160">
    <property type="entry name" value="MHC/Immunoglobulin"/>
</dbReference>
<dbReference type="Pfam" id="PF00969">
    <property type="entry name" value="MHC_II_beta"/>
    <property type="match status" value="1"/>
</dbReference>
<feature type="domain" description="MHC class II beta chain N-terminal" evidence="12">
    <location>
        <begin position="46"/>
        <end position="120"/>
    </location>
</feature>
<keyword evidence="5" id="KW-1064">Adaptive immunity</keyword>
<comment type="subcellular location">
    <subcellularLocation>
        <location evidence="1">Membrane</location>
        <topology evidence="1">Single-pass type I membrane protein</topology>
    </subcellularLocation>
</comment>
<dbReference type="Proteomes" id="UP000472274">
    <property type="component" value="Unplaced"/>
</dbReference>
<dbReference type="PANTHER" id="PTHR19944:SF99">
    <property type="entry name" value="HLA CLASS II HISTOCOMPATIBILITY ANTIGEN, DRB1 BETA CHAIN"/>
    <property type="match status" value="1"/>
</dbReference>
<reference evidence="13" key="1">
    <citation type="submission" date="2025-08" db="UniProtKB">
        <authorList>
            <consortium name="Ensembl"/>
        </authorList>
    </citation>
    <scope>IDENTIFICATION</scope>
</reference>
<protein>
    <recommendedName>
        <fullName evidence="12">MHC class II beta chain N-terminal domain-containing protein</fullName>
    </recommendedName>
</protein>
<feature type="signal peptide" evidence="11">
    <location>
        <begin position="1"/>
        <end position="32"/>
    </location>
</feature>
<keyword evidence="4" id="KW-1133">Transmembrane helix</keyword>
<dbReference type="Ensembl" id="ENSTMTT00000025992.1">
    <property type="protein sequence ID" value="ENSTMTP00000025104.1"/>
    <property type="gene ID" value="ENSTMTG00000018289.1"/>
</dbReference>
<keyword evidence="8" id="KW-0325">Glycoprotein</keyword>
<evidence type="ECO:0000313" key="14">
    <source>
        <dbReference type="Proteomes" id="UP000472274"/>
    </source>
</evidence>
<evidence type="ECO:0000256" key="2">
    <source>
        <dbReference type="ARBA" id="ARBA00022692"/>
    </source>
</evidence>
<dbReference type="GO" id="GO:0042613">
    <property type="term" value="C:MHC class II protein complex"/>
    <property type="evidence" value="ECO:0007669"/>
    <property type="project" value="UniProtKB-KW"/>
</dbReference>
<keyword evidence="9" id="KW-0491">MHC II</keyword>
<keyword evidence="2" id="KW-0812">Transmembrane</keyword>
<dbReference type="Gene3D" id="3.10.320.10">
    <property type="entry name" value="Class II Histocompatibility Antigen, M Beta Chain, Chain B, domain 1"/>
    <property type="match status" value="1"/>
</dbReference>
<accession>A0A674K173</accession>
<evidence type="ECO:0000256" key="8">
    <source>
        <dbReference type="ARBA" id="ARBA00023180"/>
    </source>
</evidence>
<keyword evidence="14" id="KW-1185">Reference proteome</keyword>
<dbReference type="PANTHER" id="PTHR19944">
    <property type="entry name" value="MHC CLASS II-RELATED"/>
    <property type="match status" value="1"/>
</dbReference>
<reference evidence="13" key="2">
    <citation type="submission" date="2025-09" db="UniProtKB">
        <authorList>
            <consortium name="Ensembl"/>
        </authorList>
    </citation>
    <scope>IDENTIFICATION</scope>
</reference>
<keyword evidence="11" id="KW-0732">Signal</keyword>
<keyword evidence="7" id="KW-1015">Disulfide bond</keyword>
<proteinExistence type="predicted"/>
<sequence>AMGAGRILGAGSRWAGALLVTLAVLRTHPAHSRLPPAGSFVYQGKADCLFTNGTERVRLLARWIYNRQPLVHYDSDVGRFVADTELGRPDAESWNQDPAILARARGEVDRFCRHNYGVDKPFTIDRRGECGGGVRTPPPPLYLRGPPGGGGGGARARGGSRHRGGGAGAGGNGQGEGHRELDGVTPVWGWGGVSSPPPLRPGS</sequence>
<evidence type="ECO:0000256" key="7">
    <source>
        <dbReference type="ARBA" id="ARBA00023157"/>
    </source>
</evidence>